<feature type="region of interest" description="Disordered" evidence="1">
    <location>
        <begin position="205"/>
        <end position="227"/>
    </location>
</feature>
<dbReference type="Proteomes" id="UP001347146">
    <property type="component" value="Unassembled WGS sequence"/>
</dbReference>
<feature type="compositionally biased region" description="Polar residues" evidence="1">
    <location>
        <begin position="569"/>
        <end position="580"/>
    </location>
</feature>
<accession>A0ABU7MFN0</accession>
<gene>
    <name evidence="3" type="ORF">VZC37_16375</name>
</gene>
<organism evidence="3 4">
    <name type="scientific">Gordonia sesuvii</name>
    <dbReference type="NCBI Taxonomy" id="3116777"/>
    <lineage>
        <taxon>Bacteria</taxon>
        <taxon>Bacillati</taxon>
        <taxon>Actinomycetota</taxon>
        <taxon>Actinomycetes</taxon>
        <taxon>Mycobacteriales</taxon>
        <taxon>Gordoniaceae</taxon>
        <taxon>Gordonia</taxon>
    </lineage>
</organism>
<feature type="compositionally biased region" description="Low complexity" evidence="1">
    <location>
        <begin position="320"/>
        <end position="342"/>
    </location>
</feature>
<evidence type="ECO:0000256" key="2">
    <source>
        <dbReference type="SAM" id="Phobius"/>
    </source>
</evidence>
<evidence type="ECO:0000256" key="1">
    <source>
        <dbReference type="SAM" id="MobiDB-lite"/>
    </source>
</evidence>
<keyword evidence="4" id="KW-1185">Reference proteome</keyword>
<keyword evidence="2" id="KW-0472">Membrane</keyword>
<reference evidence="3 4" key="1">
    <citation type="submission" date="2024-01" db="EMBL/GenBank/DDBJ databases">
        <title>Draft genome sequence of Gordonia sp. LSe1-13.</title>
        <authorList>
            <person name="Suphannarot A."/>
            <person name="Mingma R."/>
        </authorList>
    </citation>
    <scope>NUCLEOTIDE SEQUENCE [LARGE SCALE GENOMIC DNA]</scope>
    <source>
        <strain evidence="3 4">LSe1-13</strain>
    </source>
</reference>
<sequence length="937" mass="96659">MPDPRRVRLWSRLRRSAPTWVAILAVVGLCALAGNPAAGLADAAPVSDDVGDDSEGFLRLSIDEITPSIVTSSGGADVTVTGRLENIGDRMLQNLSIRVERGEAIDDAAGLRSSLAVRPVPVSAATAFRPLADELGPGDTDTFSFTTRLSAVDGLNIQRTGVFPINVNVNGLPDYGNPAKLAQSRTLLPVLSLPPDPTRAEQYVDPSTDVDGANIDNDLGADGSVSADLSSPAQLTMLWPLAAPPQLTPGVLGGNTEPVRLVGEDLARSLSAGGRLNTLLAAAASVAGEPTDGDDDTGDDGAGDDPGASETAPASPPASSPTESASPSPGSAPSSGSAVPTPDEAAPAAGQQSRLAQSMCLAVDPDLLVTVRAMSLGYVVSDDPLDPTSPTTPGTGQPAALQWLTELRELAAGMCVVALPFAQADLTSLSRVGDSGLTAAALSSPADIVDAVLGVRSVRGLAVPALGTVDATGAEVLQDASVGKAVTSTSSVEAERPNAAGGYQVGDLTVQTTEAPVTAALAALGANPQTTPLTPADEEVSFVGESDAARRQSAVAALAYPAIDAPGDTTPSSNGNNNGDATAGRGEFVVPPTYWAPSADDTNALFTTATLLLESGAATPAPLADVVTRLDETTTPARLVRPSGIGPLSALGMSVTDPVAAEIEEHAALSFQLQASLMSSADVAATPERYVAPLREDMLRAIRTPDTTSPALRAELRGQRAARLTAVDATLQRMRNAVTILDPGGRYTLASERSPLLLVVRNDLSLPIRVRIDVDAPPELDVGDLGVIEIPARGTRQIQLPTRAETSEEAITVTIGLTTSSGISVGSPIRLSVNANAYGKPLFWVTIAAGVALVLLVARRLWHRFRGEPDPADQDRPDPDEHDRLLARATYQERRRNLEAENIPYDDPDPLDAGSGVDAGTEDQEPTTTSTSDGDRR</sequence>
<keyword evidence="2" id="KW-1133">Transmembrane helix</keyword>
<feature type="compositionally biased region" description="Acidic residues" evidence="1">
    <location>
        <begin position="291"/>
        <end position="303"/>
    </location>
</feature>
<dbReference type="EMBL" id="JAZDUF010000004">
    <property type="protein sequence ID" value="MEE3851919.1"/>
    <property type="molecule type" value="Genomic_DNA"/>
</dbReference>
<feature type="compositionally biased region" description="Basic and acidic residues" evidence="1">
    <location>
        <begin position="867"/>
        <end position="899"/>
    </location>
</feature>
<feature type="compositionally biased region" description="Polar residues" evidence="1">
    <location>
        <begin position="926"/>
        <end position="937"/>
    </location>
</feature>
<keyword evidence="2" id="KW-0812">Transmembrane</keyword>
<feature type="region of interest" description="Disordered" evidence="1">
    <location>
        <begin position="565"/>
        <end position="584"/>
    </location>
</feature>
<proteinExistence type="predicted"/>
<feature type="region of interest" description="Disordered" evidence="1">
    <location>
        <begin position="867"/>
        <end position="937"/>
    </location>
</feature>
<comment type="caution">
    <text evidence="3">The sequence shown here is derived from an EMBL/GenBank/DDBJ whole genome shotgun (WGS) entry which is preliminary data.</text>
</comment>
<dbReference type="RefSeq" id="WP_330433620.1">
    <property type="nucleotide sequence ID" value="NZ_JAZDUF010000004.1"/>
</dbReference>
<protein>
    <recommendedName>
        <fullName evidence="5">Glycoprotein</fullName>
    </recommendedName>
</protein>
<evidence type="ECO:0008006" key="5">
    <source>
        <dbReference type="Google" id="ProtNLM"/>
    </source>
</evidence>
<feature type="region of interest" description="Disordered" evidence="1">
    <location>
        <begin position="286"/>
        <end position="351"/>
    </location>
</feature>
<evidence type="ECO:0000313" key="3">
    <source>
        <dbReference type="EMBL" id="MEE3851919.1"/>
    </source>
</evidence>
<feature type="transmembrane region" description="Helical" evidence="2">
    <location>
        <begin position="841"/>
        <end position="858"/>
    </location>
</feature>
<evidence type="ECO:0000313" key="4">
    <source>
        <dbReference type="Proteomes" id="UP001347146"/>
    </source>
</evidence>
<name>A0ABU7MFN0_9ACTN</name>